<feature type="compositionally biased region" description="Basic and acidic residues" evidence="1">
    <location>
        <begin position="1"/>
        <end position="15"/>
    </location>
</feature>
<dbReference type="Proteomes" id="UP000827092">
    <property type="component" value="Unassembled WGS sequence"/>
</dbReference>
<evidence type="ECO:0000256" key="1">
    <source>
        <dbReference type="SAM" id="MobiDB-lite"/>
    </source>
</evidence>
<feature type="region of interest" description="Disordered" evidence="1">
    <location>
        <begin position="1"/>
        <end position="45"/>
    </location>
</feature>
<dbReference type="AlphaFoldDB" id="A0AAV6TDD8"/>
<feature type="compositionally biased region" description="Basic residues" evidence="1">
    <location>
        <begin position="23"/>
        <end position="34"/>
    </location>
</feature>
<evidence type="ECO:0000313" key="2">
    <source>
        <dbReference type="EMBL" id="KAG8155717.1"/>
    </source>
</evidence>
<proteinExistence type="predicted"/>
<evidence type="ECO:0000313" key="3">
    <source>
        <dbReference type="Proteomes" id="UP000827092"/>
    </source>
</evidence>
<protein>
    <submittedName>
        <fullName evidence="2">Uncharacterized protein</fullName>
    </submittedName>
</protein>
<keyword evidence="3" id="KW-1185">Reference proteome</keyword>
<comment type="caution">
    <text evidence="2">The sequence shown here is derived from an EMBL/GenBank/DDBJ whole genome shotgun (WGS) entry which is preliminary data.</text>
</comment>
<accession>A0AAV6TDD8</accession>
<name>A0AAV6TDD8_9ARAC</name>
<reference evidence="2 3" key="1">
    <citation type="journal article" date="2022" name="Nat. Ecol. Evol.">
        <title>A masculinizing supergene underlies an exaggerated male reproductive morph in a spider.</title>
        <authorList>
            <person name="Hendrickx F."/>
            <person name="De Corte Z."/>
            <person name="Sonet G."/>
            <person name="Van Belleghem S.M."/>
            <person name="Kostlbacher S."/>
            <person name="Vangestel C."/>
        </authorList>
    </citation>
    <scope>NUCLEOTIDE SEQUENCE [LARGE SCALE GENOMIC DNA]</scope>
    <source>
        <strain evidence="2">W744_W776</strain>
    </source>
</reference>
<gene>
    <name evidence="2" type="ORF">JTE90_014133</name>
</gene>
<feature type="non-terminal residue" evidence="2">
    <location>
        <position position="1"/>
    </location>
</feature>
<dbReference type="EMBL" id="JAFNEN010006948">
    <property type="protein sequence ID" value="KAG8155717.1"/>
    <property type="molecule type" value="Genomic_DNA"/>
</dbReference>
<sequence length="73" mass="8070">APGKQKAFDRARVEPESPLACRNKGRRQSGRRIRPTTGKPKSGSVCDGPLFYSTLSEVCRKSRKAEKRLGCAH</sequence>
<organism evidence="2 3">
    <name type="scientific">Oedothorax gibbosus</name>
    <dbReference type="NCBI Taxonomy" id="931172"/>
    <lineage>
        <taxon>Eukaryota</taxon>
        <taxon>Metazoa</taxon>
        <taxon>Ecdysozoa</taxon>
        <taxon>Arthropoda</taxon>
        <taxon>Chelicerata</taxon>
        <taxon>Arachnida</taxon>
        <taxon>Araneae</taxon>
        <taxon>Araneomorphae</taxon>
        <taxon>Entelegynae</taxon>
        <taxon>Araneoidea</taxon>
        <taxon>Linyphiidae</taxon>
        <taxon>Erigoninae</taxon>
        <taxon>Oedothorax</taxon>
    </lineage>
</organism>